<dbReference type="SUPFAM" id="SSF52343">
    <property type="entry name" value="Ferredoxin reductase-like, C-terminal NADP-linked domain"/>
    <property type="match status" value="1"/>
</dbReference>
<keyword evidence="3" id="KW-0249">Electron transport</keyword>
<dbReference type="EMBL" id="JAARLZ010000004">
    <property type="protein sequence ID" value="NII06665.1"/>
    <property type="molecule type" value="Genomic_DNA"/>
</dbReference>
<proteinExistence type="predicted"/>
<dbReference type="GO" id="GO:0005829">
    <property type="term" value="C:cytosol"/>
    <property type="evidence" value="ECO:0007669"/>
    <property type="project" value="TreeGrafter"/>
</dbReference>
<dbReference type="SUPFAM" id="SSF63380">
    <property type="entry name" value="Riboflavin synthase domain-like"/>
    <property type="match status" value="1"/>
</dbReference>
<dbReference type="Pfam" id="PF00258">
    <property type="entry name" value="Flavodoxin_1"/>
    <property type="match status" value="1"/>
</dbReference>
<dbReference type="Pfam" id="PF00175">
    <property type="entry name" value="NAD_binding_1"/>
    <property type="match status" value="1"/>
</dbReference>
<dbReference type="PANTHER" id="PTHR19384:SF17">
    <property type="entry name" value="NADPH--CYTOCHROME P450 REDUCTASE"/>
    <property type="match status" value="1"/>
</dbReference>
<keyword evidence="8" id="KW-1185">Reference proteome</keyword>
<evidence type="ECO:0000313" key="7">
    <source>
        <dbReference type="EMBL" id="NII06665.1"/>
    </source>
</evidence>
<dbReference type="Gene3D" id="2.40.30.10">
    <property type="entry name" value="Translation factors"/>
    <property type="match status" value="1"/>
</dbReference>
<dbReference type="PROSITE" id="PS50902">
    <property type="entry name" value="FLAVODOXIN_LIKE"/>
    <property type="match status" value="1"/>
</dbReference>
<reference evidence="7 8" key="1">
    <citation type="submission" date="2020-03" db="EMBL/GenBank/DDBJ databases">
        <authorList>
            <person name="Lai Q."/>
        </authorList>
    </citation>
    <scope>NUCLEOTIDE SEQUENCE [LARGE SCALE GENOMIC DNA]</scope>
    <source>
        <strain evidence="7 8">CCUG 25036</strain>
    </source>
</reference>
<dbReference type="Gene3D" id="3.40.50.80">
    <property type="entry name" value="Nucleotide-binding domain of ferredoxin-NADP reductase (FNR) module"/>
    <property type="match status" value="1"/>
</dbReference>
<evidence type="ECO:0000259" key="6">
    <source>
        <dbReference type="PROSITE" id="PS51384"/>
    </source>
</evidence>
<name>A0A7X5ZIH1_9GAMM</name>
<dbReference type="PRINTS" id="PR00369">
    <property type="entry name" value="FLAVODOXIN"/>
</dbReference>
<dbReference type="PANTHER" id="PTHR19384">
    <property type="entry name" value="NITRIC OXIDE SYNTHASE-RELATED"/>
    <property type="match status" value="1"/>
</dbReference>
<accession>A0A7X5ZIH1</accession>
<evidence type="ECO:0000259" key="5">
    <source>
        <dbReference type="PROSITE" id="PS50902"/>
    </source>
</evidence>
<dbReference type="InterPro" id="IPR001433">
    <property type="entry name" value="OxRdtase_FAD/NAD-bd"/>
</dbReference>
<evidence type="ECO:0000256" key="3">
    <source>
        <dbReference type="ARBA" id="ARBA00022982"/>
    </source>
</evidence>
<dbReference type="GO" id="GO:0003958">
    <property type="term" value="F:NADPH-hemoprotein reductase activity"/>
    <property type="evidence" value="ECO:0007669"/>
    <property type="project" value="UniProtKB-EC"/>
</dbReference>
<protein>
    <recommendedName>
        <fullName evidence="4">NADPH--hemoprotein reductase</fullName>
        <ecNumber evidence="4">1.6.2.4</ecNumber>
    </recommendedName>
</protein>
<dbReference type="InterPro" id="IPR001709">
    <property type="entry name" value="Flavoprot_Pyr_Nucl_cyt_Rdtase"/>
</dbReference>
<evidence type="ECO:0000313" key="8">
    <source>
        <dbReference type="Proteomes" id="UP000490980"/>
    </source>
</evidence>
<dbReference type="RefSeq" id="WP_166947810.1">
    <property type="nucleotide sequence ID" value="NZ_JAARLZ010000004.1"/>
</dbReference>
<organism evidence="7 8">
    <name type="scientific">Luteibacter anthropi</name>
    <dbReference type="NCBI Taxonomy" id="564369"/>
    <lineage>
        <taxon>Bacteria</taxon>
        <taxon>Pseudomonadati</taxon>
        <taxon>Pseudomonadota</taxon>
        <taxon>Gammaproteobacteria</taxon>
        <taxon>Lysobacterales</taxon>
        <taxon>Rhodanobacteraceae</taxon>
        <taxon>Luteibacter</taxon>
    </lineage>
</organism>
<dbReference type="InterPro" id="IPR017938">
    <property type="entry name" value="Riboflavin_synthase-like_b-brl"/>
</dbReference>
<keyword evidence="2" id="KW-0288">FMN</keyword>
<dbReference type="InterPro" id="IPR008254">
    <property type="entry name" value="Flavodoxin/NO_synth"/>
</dbReference>
<feature type="domain" description="FAD-binding FR-type" evidence="6">
    <location>
        <begin position="223"/>
        <end position="340"/>
    </location>
</feature>
<dbReference type="CDD" id="cd06200">
    <property type="entry name" value="SiR_like1"/>
    <property type="match status" value="1"/>
</dbReference>
<feature type="domain" description="Flavodoxin-like" evidence="5">
    <location>
        <begin position="72"/>
        <end position="209"/>
    </location>
</feature>
<dbReference type="AlphaFoldDB" id="A0A7X5ZIH1"/>
<dbReference type="InterPro" id="IPR001094">
    <property type="entry name" value="Flavdoxin-like"/>
</dbReference>
<evidence type="ECO:0000256" key="2">
    <source>
        <dbReference type="ARBA" id="ARBA00022643"/>
    </source>
</evidence>
<dbReference type="Gene3D" id="3.40.50.360">
    <property type="match status" value="1"/>
</dbReference>
<dbReference type="InterPro" id="IPR017927">
    <property type="entry name" value="FAD-bd_FR_type"/>
</dbReference>
<dbReference type="PROSITE" id="PS51384">
    <property type="entry name" value="FAD_FR"/>
    <property type="match status" value="1"/>
</dbReference>
<evidence type="ECO:0000256" key="4">
    <source>
        <dbReference type="ARBA" id="ARBA00023797"/>
    </source>
</evidence>
<comment type="caution">
    <text evidence="7">The sequence shown here is derived from an EMBL/GenBank/DDBJ whole genome shotgun (WGS) entry which is preliminary data.</text>
</comment>
<dbReference type="PRINTS" id="PR00371">
    <property type="entry name" value="FPNCR"/>
</dbReference>
<evidence type="ECO:0000256" key="1">
    <source>
        <dbReference type="ARBA" id="ARBA00022630"/>
    </source>
</evidence>
<dbReference type="InterPro" id="IPR039261">
    <property type="entry name" value="FNR_nucleotide-bd"/>
</dbReference>
<dbReference type="SUPFAM" id="SSF52218">
    <property type="entry name" value="Flavoproteins"/>
    <property type="match status" value="1"/>
</dbReference>
<dbReference type="Proteomes" id="UP000490980">
    <property type="component" value="Unassembled WGS sequence"/>
</dbReference>
<dbReference type="GO" id="GO:0050660">
    <property type="term" value="F:flavin adenine dinucleotide binding"/>
    <property type="evidence" value="ECO:0007669"/>
    <property type="project" value="TreeGrafter"/>
</dbReference>
<keyword evidence="3" id="KW-0813">Transport</keyword>
<gene>
    <name evidence="7" type="ORF">HBF25_09740</name>
</gene>
<dbReference type="EC" id="1.6.2.4" evidence="4"/>
<dbReference type="GO" id="GO:0010181">
    <property type="term" value="F:FMN binding"/>
    <property type="evidence" value="ECO:0007669"/>
    <property type="project" value="InterPro"/>
</dbReference>
<dbReference type="InterPro" id="IPR029039">
    <property type="entry name" value="Flavoprotein-like_sf"/>
</dbReference>
<sequence>MKSVTGQALIGLALMAVVLGFSTLHDFHDARLATPERIALAAVAALAWVAYTWKTARRGLVRPPSLPASGAIMVIHASQTGFATELAERTANSLRSAGRQVDLLSLSQVDEKRLLAVQQALFIVSTTGEGDAPDLATGFRRNVMSTHPALQGLRYAVLALGDRDYEDFCAFGHELDRWLRESGASTWFDLVEVNNGDDGALRHWQHQLTHVAGASDSADWKRPDYALWTLRERRLLNPGSAGQPCFHLALVPDDPTRLAWAAGDIAEIGPRKTRDDEQTLPHREYSIASIPADGELHLVVRQMRDEDGRLGQGSGWLTAIAAEGDTIDLRIRSNPGFHAPDDACPLLLIGNGTGIAGLRALMKTRITRGHHRNWLLYGERQAAIDRLHVDELERWKATGCIERLDLIWSRDAEGPRYVQDHLRQCAGHLRHWINQGASIYVCGSLAGMAPGVDSALRDILGHSAVEHLLTTTRYRRDVY</sequence>
<keyword evidence="1" id="KW-0285">Flavoprotein</keyword>